<dbReference type="AlphaFoldDB" id="W9VRQ4"/>
<dbReference type="Gene3D" id="3.40.50.720">
    <property type="entry name" value="NAD(P)-binding Rossmann-like Domain"/>
    <property type="match status" value="1"/>
</dbReference>
<dbReference type="Pfam" id="PF01370">
    <property type="entry name" value="Epimerase"/>
    <property type="match status" value="1"/>
</dbReference>
<protein>
    <submittedName>
        <fullName evidence="4">Epimerase family protein</fullName>
    </submittedName>
</protein>
<evidence type="ECO:0000256" key="1">
    <source>
        <dbReference type="ARBA" id="ARBA00009353"/>
    </source>
</evidence>
<dbReference type="InterPro" id="IPR013549">
    <property type="entry name" value="DUF1731"/>
</dbReference>
<evidence type="ECO:0000259" key="2">
    <source>
        <dbReference type="Pfam" id="PF01370"/>
    </source>
</evidence>
<dbReference type="SUPFAM" id="SSF51735">
    <property type="entry name" value="NAD(P)-binding Rossmann-fold domains"/>
    <property type="match status" value="1"/>
</dbReference>
<evidence type="ECO:0000313" key="4">
    <source>
        <dbReference type="EMBL" id="EXJ13100.1"/>
    </source>
</evidence>
<dbReference type="RefSeq" id="WP_036507070.1">
    <property type="nucleotide sequence ID" value="NZ_AONB01000001.1"/>
</dbReference>
<reference evidence="5" key="1">
    <citation type="submission" date="2012-11" db="EMBL/GenBank/DDBJ databases">
        <authorList>
            <person name="Singh A."/>
            <person name="Pinnaka A.K."/>
            <person name="Vaidya B."/>
        </authorList>
    </citation>
    <scope>NUCLEOTIDE SEQUENCE [LARGE SCALE GENOMIC DNA]</scope>
    <source>
        <strain evidence="5">AK23</strain>
    </source>
</reference>
<dbReference type="CDD" id="cd05242">
    <property type="entry name" value="SDR_a8"/>
    <property type="match status" value="1"/>
</dbReference>
<comment type="similarity">
    <text evidence="1">Belongs to the NAD(P)-dependent epimerase/dehydratase family. SDR39U1 subfamily.</text>
</comment>
<dbReference type="Proteomes" id="UP000019464">
    <property type="component" value="Unassembled WGS sequence"/>
</dbReference>
<keyword evidence="5" id="KW-1185">Reference proteome</keyword>
<dbReference type="NCBIfam" id="TIGR01777">
    <property type="entry name" value="yfcH"/>
    <property type="match status" value="1"/>
</dbReference>
<dbReference type="InterPro" id="IPR036291">
    <property type="entry name" value="NAD(P)-bd_dom_sf"/>
</dbReference>
<reference evidence="4 5" key="2">
    <citation type="journal article" date="2015" name="Syst. Appl. Microbiol.">
        <title>Nitrincola nitratireducens sp. nov. isolated from a haloalkaline crater lake.</title>
        <authorList>
            <person name="Singh A."/>
            <person name="Vaidya B."/>
            <person name="Tanuku N.R."/>
            <person name="Pinnaka A.K."/>
        </authorList>
    </citation>
    <scope>NUCLEOTIDE SEQUENCE [LARGE SCALE GENOMIC DNA]</scope>
    <source>
        <strain evidence="4 5">AK23</strain>
    </source>
</reference>
<dbReference type="InterPro" id="IPR010099">
    <property type="entry name" value="SDR39U1"/>
</dbReference>
<organism evidence="4 5">
    <name type="scientific">Nitrincola nitratireducens</name>
    <dbReference type="NCBI Taxonomy" id="1229521"/>
    <lineage>
        <taxon>Bacteria</taxon>
        <taxon>Pseudomonadati</taxon>
        <taxon>Pseudomonadota</taxon>
        <taxon>Gammaproteobacteria</taxon>
        <taxon>Oceanospirillales</taxon>
        <taxon>Oceanospirillaceae</taxon>
        <taxon>Nitrincola</taxon>
    </lineage>
</organism>
<feature type="domain" description="DUF1731" evidence="3">
    <location>
        <begin position="246"/>
        <end position="291"/>
    </location>
</feature>
<dbReference type="PANTHER" id="PTHR11092:SF0">
    <property type="entry name" value="EPIMERASE FAMILY PROTEIN SDR39U1"/>
    <property type="match status" value="1"/>
</dbReference>
<sequence>MNLLLTGGTGFIGRALVKALIDRGDHVIVLSRRPHESVKGVQYVQRLTDIPMDQTLDAVINLAGEPILDQRWSASHKQLLRESRIKTTASLVEWLRGLERKPEVLVSGSAIGFYGSQEDVLISEDSAVVKGFTHQLCADWEAEALAAESLGIRVCLARTGVVIGPNGGALAKMILPFKLGLGGPVATGKQWMSWIHLQDEVKALLYLVDHCEVRGAFNLTAPNPVTNNVFSKTLAQALHRPALFRVPEFTLAVMLGEGRELLVKGQRVVPTRLTSLGFVFDYPDLQGAIKASL</sequence>
<dbReference type="Pfam" id="PF08338">
    <property type="entry name" value="DUF1731"/>
    <property type="match status" value="1"/>
</dbReference>
<gene>
    <name evidence="4" type="ORF">D791_00453</name>
</gene>
<evidence type="ECO:0000313" key="5">
    <source>
        <dbReference type="Proteomes" id="UP000019464"/>
    </source>
</evidence>
<evidence type="ECO:0000259" key="3">
    <source>
        <dbReference type="Pfam" id="PF08338"/>
    </source>
</evidence>
<comment type="caution">
    <text evidence="4">The sequence shown here is derived from an EMBL/GenBank/DDBJ whole genome shotgun (WGS) entry which is preliminary data.</text>
</comment>
<dbReference type="PATRIC" id="fig|1229521.3.peg.459"/>
<dbReference type="STRING" id="1229521.D791_00453"/>
<dbReference type="OrthoDB" id="9801773at2"/>
<proteinExistence type="inferred from homology"/>
<dbReference type="EMBL" id="AONB01000001">
    <property type="protein sequence ID" value="EXJ13100.1"/>
    <property type="molecule type" value="Genomic_DNA"/>
</dbReference>
<feature type="domain" description="NAD-dependent epimerase/dehydratase" evidence="2">
    <location>
        <begin position="4"/>
        <end position="218"/>
    </location>
</feature>
<dbReference type="PANTHER" id="PTHR11092">
    <property type="entry name" value="SUGAR NUCLEOTIDE EPIMERASE RELATED"/>
    <property type="match status" value="1"/>
</dbReference>
<accession>W9VRQ4</accession>
<dbReference type="InterPro" id="IPR001509">
    <property type="entry name" value="Epimerase_deHydtase"/>
</dbReference>
<name>W9VRQ4_9GAMM</name>